<proteinExistence type="predicted"/>
<keyword evidence="2" id="KW-1185">Reference proteome</keyword>
<name>A0AAF0Z685_9MICO</name>
<evidence type="ECO:0000313" key="1">
    <source>
        <dbReference type="EMBL" id="WPF81434.1"/>
    </source>
</evidence>
<organism evidence="1 2">
    <name type="scientific">Sanguibacter biliveldensis</name>
    <dbReference type="NCBI Taxonomy" id="3030830"/>
    <lineage>
        <taxon>Bacteria</taxon>
        <taxon>Bacillati</taxon>
        <taxon>Actinomycetota</taxon>
        <taxon>Actinomycetes</taxon>
        <taxon>Micrococcales</taxon>
        <taxon>Sanguibacteraceae</taxon>
        <taxon>Sanguibacter</taxon>
    </lineage>
</organism>
<sequence length="83" mass="9266">MSPDRAGPVLVGVAESGQLQGYYVEVWRAEVEGWDIFYFNPVLLEWQFNSYAEDWGEAMEYGEAQGVRWCGGSGWAGDIAPTI</sequence>
<dbReference type="EMBL" id="CP138359">
    <property type="protein sequence ID" value="WPF81434.1"/>
    <property type="molecule type" value="Genomic_DNA"/>
</dbReference>
<dbReference type="Proteomes" id="UP001304340">
    <property type="component" value="Chromosome"/>
</dbReference>
<dbReference type="AlphaFoldDB" id="A0AAF0Z685"/>
<accession>A0AAF0Z685</accession>
<gene>
    <name evidence="1" type="ORF">SANBI_002730</name>
</gene>
<dbReference type="KEGG" id="sbil:SANBI_002730"/>
<dbReference type="RefSeq" id="WP_319155919.1">
    <property type="nucleotide sequence ID" value="NZ_CP138359.1"/>
</dbReference>
<evidence type="ECO:0000313" key="2">
    <source>
        <dbReference type="Proteomes" id="UP001304340"/>
    </source>
</evidence>
<protein>
    <submittedName>
        <fullName evidence="1">Uncharacterized protein</fullName>
    </submittedName>
</protein>
<reference evidence="2" key="1">
    <citation type="submission" date="2023-11" db="EMBL/GenBank/DDBJ databases">
        <authorList>
            <person name="Helweg L.P."/>
            <person name="Kiel A."/>
            <person name="Hitz F."/>
            <person name="Ruckert-Reed C."/>
            <person name="Busche T."/>
            <person name="Kaltschmidt B."/>
            <person name="Kaltschmidt C."/>
        </authorList>
    </citation>
    <scope>NUCLEOTIDE SEQUENCE [LARGE SCALE GENOMIC DNA]</scope>
    <source>
        <strain evidence="2">4.1</strain>
    </source>
</reference>